<evidence type="ECO:0000256" key="3">
    <source>
        <dbReference type="ARBA" id="ARBA00022723"/>
    </source>
</evidence>
<dbReference type="FunFam" id="3.40.50.410:FF:000015">
    <property type="entry name" value="General transcription factor IIH subunit 2"/>
    <property type="match status" value="1"/>
</dbReference>
<evidence type="ECO:0000256" key="7">
    <source>
        <dbReference type="ARBA" id="ARBA00023015"/>
    </source>
</evidence>
<comment type="subcellular location">
    <subcellularLocation>
        <location evidence="1 11">Nucleus</location>
    </subcellularLocation>
</comment>
<protein>
    <recommendedName>
        <fullName evidence="11">General transcription and DNA repair factor IIH</fullName>
    </recommendedName>
</protein>
<dbReference type="SMART" id="SM00327">
    <property type="entry name" value="VWA"/>
    <property type="match status" value="1"/>
</dbReference>
<feature type="domain" description="VWFA" evidence="14">
    <location>
        <begin position="148"/>
        <end position="326"/>
    </location>
</feature>
<organism evidence="15 16">
    <name type="scientific">Austropuccinia psidii MF-1</name>
    <dbReference type="NCBI Taxonomy" id="1389203"/>
    <lineage>
        <taxon>Eukaryota</taxon>
        <taxon>Fungi</taxon>
        <taxon>Dikarya</taxon>
        <taxon>Basidiomycota</taxon>
        <taxon>Pucciniomycotina</taxon>
        <taxon>Pucciniomycetes</taxon>
        <taxon>Pucciniales</taxon>
        <taxon>Sphaerophragmiaceae</taxon>
        <taxon>Austropuccinia</taxon>
    </lineage>
</organism>
<comment type="caution">
    <text evidence="15">The sequence shown here is derived from an EMBL/GenBank/DDBJ whole genome shotgun (WGS) entry which is preliminary data.</text>
</comment>
<dbReference type="GO" id="GO:0006357">
    <property type="term" value="P:regulation of transcription by RNA polymerase II"/>
    <property type="evidence" value="ECO:0007669"/>
    <property type="project" value="UniProtKB-UniRule"/>
</dbReference>
<comment type="function">
    <text evidence="11">Component of the general transcription and DNA repair factor IIH (TFIIH) core complex, which is involved in general and transcription-coupled nucleotide excision repair (NER) of damaged DNA and, when complexed to TFIIK, in RNA transcription by RNA polymerase II.</text>
</comment>
<dbReference type="GO" id="GO:0006289">
    <property type="term" value="P:nucleotide-excision repair"/>
    <property type="evidence" value="ECO:0007669"/>
    <property type="project" value="UniProtKB-UniRule"/>
</dbReference>
<keyword evidence="9" id="KW-0234">DNA repair</keyword>
<dbReference type="PANTHER" id="PTHR12695:SF2">
    <property type="entry name" value="GENERAL TRANSCRIPTION FACTOR IIH SUBUNIT 2-RELATED"/>
    <property type="match status" value="1"/>
</dbReference>
<dbReference type="InterPro" id="IPR002035">
    <property type="entry name" value="VWF_A"/>
</dbReference>
<keyword evidence="10 11" id="KW-0539">Nucleus</keyword>
<evidence type="ECO:0000256" key="2">
    <source>
        <dbReference type="ARBA" id="ARBA00006092"/>
    </source>
</evidence>
<evidence type="ECO:0000256" key="1">
    <source>
        <dbReference type="ARBA" id="ARBA00004123"/>
    </source>
</evidence>
<dbReference type="InterPro" id="IPR007198">
    <property type="entry name" value="Ssl1-like"/>
</dbReference>
<keyword evidence="8 11" id="KW-0804">Transcription</keyword>
<evidence type="ECO:0000259" key="14">
    <source>
        <dbReference type="SMART" id="SM00327"/>
    </source>
</evidence>
<dbReference type="AlphaFoldDB" id="A0A9Q3GK42"/>
<evidence type="ECO:0000256" key="8">
    <source>
        <dbReference type="ARBA" id="ARBA00023163"/>
    </source>
</evidence>
<reference evidence="15" key="1">
    <citation type="submission" date="2021-03" db="EMBL/GenBank/DDBJ databases">
        <title>Draft genome sequence of rust myrtle Austropuccinia psidii MF-1, a brazilian biotype.</title>
        <authorList>
            <person name="Quecine M.C."/>
            <person name="Pachon D.M.R."/>
            <person name="Bonatelli M.L."/>
            <person name="Correr F.H."/>
            <person name="Franceschini L.M."/>
            <person name="Leite T.F."/>
            <person name="Margarido G.R.A."/>
            <person name="Almeida C.A."/>
            <person name="Ferrarezi J.A."/>
            <person name="Labate C.A."/>
        </authorList>
    </citation>
    <scope>NUCLEOTIDE SEQUENCE</scope>
    <source>
        <strain evidence="15">MF-1</strain>
    </source>
</reference>
<dbReference type="InterPro" id="IPR012170">
    <property type="entry name" value="TFIIH_SSL1/p44"/>
</dbReference>
<evidence type="ECO:0000256" key="4">
    <source>
        <dbReference type="ARBA" id="ARBA00022763"/>
    </source>
</evidence>
<dbReference type="GO" id="GO:0008270">
    <property type="term" value="F:zinc ion binding"/>
    <property type="evidence" value="ECO:0007669"/>
    <property type="project" value="UniProtKB-UniRule"/>
</dbReference>
<accession>A0A9Q3GK42</accession>
<dbReference type="PIRSF" id="PIRSF015919">
    <property type="entry name" value="TFIIH_SSL1"/>
    <property type="match status" value="1"/>
</dbReference>
<feature type="zinc finger region" description="C4-type" evidence="12">
    <location>
        <begin position="375"/>
        <end position="392"/>
    </location>
</feature>
<dbReference type="OrthoDB" id="284275at2759"/>
<evidence type="ECO:0000256" key="11">
    <source>
        <dbReference type="PIRNR" id="PIRNR015919"/>
    </source>
</evidence>
<keyword evidence="7 11" id="KW-0805">Transcription regulation</keyword>
<evidence type="ECO:0000313" key="15">
    <source>
        <dbReference type="EMBL" id="MBW0470411.1"/>
    </source>
</evidence>
<evidence type="ECO:0000256" key="9">
    <source>
        <dbReference type="ARBA" id="ARBA00023204"/>
    </source>
</evidence>
<evidence type="ECO:0000256" key="6">
    <source>
        <dbReference type="ARBA" id="ARBA00022833"/>
    </source>
</evidence>
<dbReference type="NCBIfam" id="TIGR00622">
    <property type="entry name" value="ssl1"/>
    <property type="match status" value="1"/>
</dbReference>
<dbReference type="EMBL" id="AVOT02002452">
    <property type="protein sequence ID" value="MBW0470411.1"/>
    <property type="molecule type" value="Genomic_DNA"/>
</dbReference>
<name>A0A9Q3GK42_9BASI</name>
<sequence length="471" mass="52598">MDSLDLCIIGFGIGRFNQGKPRSSIKLTDSKDFSSDNWVQVMARSDDTESEADLDSDWGPETGGKHETSKSNGRNPAKQPQSKKHKKKATAYASKDGASYAWEEEYKRSWDVLREDDSGSLESAVNQLIANQRRRIIRDTSSIQRGIIRHFCLIIDLSLAMTDRDLRPNRLELTLTYAKEFVTEFFDQNPISQLCILITKDAFAEKLSDLSGNPVDHHRALNNKARLTPSGEPSLQNALEMARASFSHLPLHGSREALVIFGSLTTCDPDDINKTIANLEADRMRVSIVGLAAEVRICKEICRRTQGKYGVILNEHHFKDLLFESITPPPTAKTTNQQSGADLIQMGFPNKLSNIQTSETFCACHSKLKSTGFICPRCNSKNCEIPTDCVVCGLTIVSSPHLARSYRHLFPVGNWVEQATNRSNPFTCFGCDKRFQLPPSANSINNNNENNLSISSAYSCGRFIEKCKPPW</sequence>
<proteinExistence type="inferred from homology"/>
<keyword evidence="6 11" id="KW-0862">Zinc</keyword>
<dbReference type="GO" id="GO:0005675">
    <property type="term" value="C:transcription factor TFIIH holo complex"/>
    <property type="evidence" value="ECO:0007669"/>
    <property type="project" value="UniProtKB-UniRule"/>
</dbReference>
<dbReference type="Gene3D" id="3.40.50.410">
    <property type="entry name" value="von Willebrand factor, type A domain"/>
    <property type="match status" value="1"/>
</dbReference>
<dbReference type="GO" id="GO:0000439">
    <property type="term" value="C:transcription factor TFIIH core complex"/>
    <property type="evidence" value="ECO:0007669"/>
    <property type="project" value="UniProtKB-UniRule"/>
</dbReference>
<dbReference type="PANTHER" id="PTHR12695">
    <property type="entry name" value="GENERAL TRANSCRIPTION FACTOR IIH SUBUNIT 2"/>
    <property type="match status" value="1"/>
</dbReference>
<keyword evidence="4" id="KW-0227">DNA damage</keyword>
<dbReference type="InterPro" id="IPR036465">
    <property type="entry name" value="vWFA_dom_sf"/>
</dbReference>
<keyword evidence="5" id="KW-0863">Zinc-finger</keyword>
<dbReference type="CDD" id="cd01453">
    <property type="entry name" value="vWA_transcription_factor_IIH_type"/>
    <property type="match status" value="1"/>
</dbReference>
<evidence type="ECO:0000256" key="5">
    <source>
        <dbReference type="ARBA" id="ARBA00022771"/>
    </source>
</evidence>
<feature type="region of interest" description="Disordered" evidence="13">
    <location>
        <begin position="40"/>
        <end position="92"/>
    </location>
</feature>
<keyword evidence="16" id="KW-1185">Reference proteome</keyword>
<dbReference type="GO" id="GO:0006351">
    <property type="term" value="P:DNA-templated transcription"/>
    <property type="evidence" value="ECO:0007669"/>
    <property type="project" value="InterPro"/>
</dbReference>
<dbReference type="SUPFAM" id="SSF53300">
    <property type="entry name" value="vWA-like"/>
    <property type="match status" value="1"/>
</dbReference>
<gene>
    <name evidence="15" type="ORF">O181_010126</name>
</gene>
<comment type="similarity">
    <text evidence="2 11">Belongs to the GTF2H2 family.</text>
</comment>
<evidence type="ECO:0000256" key="13">
    <source>
        <dbReference type="SAM" id="MobiDB-lite"/>
    </source>
</evidence>
<dbReference type="Pfam" id="PF04056">
    <property type="entry name" value="Ssl1"/>
    <property type="match status" value="1"/>
</dbReference>
<evidence type="ECO:0000256" key="12">
    <source>
        <dbReference type="PIRSR" id="PIRSR015919-1"/>
    </source>
</evidence>
<dbReference type="Proteomes" id="UP000765509">
    <property type="component" value="Unassembled WGS sequence"/>
</dbReference>
<keyword evidence="3 11" id="KW-0479">Metal-binding</keyword>
<evidence type="ECO:0000256" key="10">
    <source>
        <dbReference type="ARBA" id="ARBA00023242"/>
    </source>
</evidence>
<feature type="compositionally biased region" description="Acidic residues" evidence="13">
    <location>
        <begin position="48"/>
        <end position="58"/>
    </location>
</feature>
<evidence type="ECO:0000313" key="16">
    <source>
        <dbReference type="Proteomes" id="UP000765509"/>
    </source>
</evidence>